<dbReference type="RefSeq" id="WP_104519373.1">
    <property type="nucleotide sequence ID" value="NZ_NHRY01000139.1"/>
</dbReference>
<gene>
    <name evidence="5" type="ORF">CCS01_13505</name>
</gene>
<evidence type="ECO:0000256" key="2">
    <source>
        <dbReference type="ARBA" id="ARBA00023295"/>
    </source>
</evidence>
<dbReference type="Proteomes" id="UP000239724">
    <property type="component" value="Unassembled WGS sequence"/>
</dbReference>
<dbReference type="EMBL" id="NHRY01000139">
    <property type="protein sequence ID" value="PPQ33687.1"/>
    <property type="molecule type" value="Genomic_DNA"/>
</dbReference>
<evidence type="ECO:0000256" key="3">
    <source>
        <dbReference type="RuleBase" id="RU361153"/>
    </source>
</evidence>
<accession>A0A2S6NGF7</accession>
<protein>
    <recommendedName>
        <fullName evidence="4">Glycoside hydrolase family 5 domain-containing protein</fullName>
    </recommendedName>
</protein>
<keyword evidence="2 3" id="KW-0326">Glycosidase</keyword>
<evidence type="ECO:0000256" key="1">
    <source>
        <dbReference type="ARBA" id="ARBA00022801"/>
    </source>
</evidence>
<dbReference type="PANTHER" id="PTHR34142">
    <property type="entry name" value="ENDO-BETA-1,4-GLUCANASE A"/>
    <property type="match status" value="1"/>
</dbReference>
<feature type="domain" description="Glycoside hydrolase family 5" evidence="4">
    <location>
        <begin position="71"/>
        <end position="279"/>
    </location>
</feature>
<comment type="caution">
    <text evidence="5">The sequence shown here is derived from an EMBL/GenBank/DDBJ whole genome shotgun (WGS) entry which is preliminary data.</text>
</comment>
<keyword evidence="6" id="KW-1185">Reference proteome</keyword>
<dbReference type="PANTHER" id="PTHR34142:SF1">
    <property type="entry name" value="GLYCOSIDE HYDROLASE FAMILY 5 DOMAIN-CONTAINING PROTEIN"/>
    <property type="match status" value="1"/>
</dbReference>
<reference evidence="5 6" key="1">
    <citation type="journal article" date="2018" name="Arch. Microbiol.">
        <title>New insights into the metabolic potential of the phototrophic purple bacterium Rhodopila globiformis DSM 161(T) from its draft genome sequence and evidence for a vanadium-dependent nitrogenase.</title>
        <authorList>
            <person name="Imhoff J.F."/>
            <person name="Rahn T."/>
            <person name="Kunzel S."/>
            <person name="Neulinger S.C."/>
        </authorList>
    </citation>
    <scope>NUCLEOTIDE SEQUENCE [LARGE SCALE GENOMIC DNA]</scope>
    <source>
        <strain evidence="5 6">DSM 161</strain>
    </source>
</reference>
<evidence type="ECO:0000313" key="6">
    <source>
        <dbReference type="Proteomes" id="UP000239724"/>
    </source>
</evidence>
<evidence type="ECO:0000313" key="5">
    <source>
        <dbReference type="EMBL" id="PPQ33687.1"/>
    </source>
</evidence>
<dbReference type="Gene3D" id="3.20.20.80">
    <property type="entry name" value="Glycosidases"/>
    <property type="match status" value="1"/>
</dbReference>
<dbReference type="InterPro" id="IPR017853">
    <property type="entry name" value="GH"/>
</dbReference>
<comment type="similarity">
    <text evidence="3">Belongs to the glycosyl hydrolase 5 (cellulase A) family.</text>
</comment>
<sequence length="449" mass="45234">MSGTTTISTAASAGRFQVSNGQILDPTGAVYTAKGIDIGPSDMGAADQVLADFPGINFVRLMVDTYQPPSAYAAFVNTMTAHGVVVEFEDHTSSDGSDSGGARGVAFTGQQLTNELNWYSSIAQAYASNPYVWFGTDNEPPIAGLSPWEQATYNAIRGTGNSNPIMMSVPGGGYPEAQSISDYGMNPSVYAPMSNVIVDVHLYGWSSNYDPNQQAVTTALDDMVNSAHTMTTANGPAPVILGEYGPSTDGLTVDANSSQVIQLAQNSSNVAGAVAFSWSPGGADSLTDWAGNLTAYGQEVAQWIAASSQPAASAAPAPTGATVSQGDVSAYAQTGSDMSLVGSASAPAAGAASGADGTVYTLPAAGSAPVGFADNVLNDGATLDLTSALAATDWNGAASTLADYLTVTDTSSGAVVSLATTAGGVGSVIATIPGATDLNLDTLLAHSIT</sequence>
<name>A0A2S6NGF7_RHOGL</name>
<dbReference type="AlphaFoldDB" id="A0A2S6NGF7"/>
<dbReference type="OrthoDB" id="9800955at2"/>
<dbReference type="SUPFAM" id="SSF51445">
    <property type="entry name" value="(Trans)glycosidases"/>
    <property type="match status" value="1"/>
</dbReference>
<dbReference type="InterPro" id="IPR001547">
    <property type="entry name" value="Glyco_hydro_5"/>
</dbReference>
<dbReference type="Pfam" id="PF00150">
    <property type="entry name" value="Cellulase"/>
    <property type="match status" value="1"/>
</dbReference>
<keyword evidence="1 3" id="KW-0378">Hydrolase</keyword>
<evidence type="ECO:0000259" key="4">
    <source>
        <dbReference type="Pfam" id="PF00150"/>
    </source>
</evidence>
<organism evidence="5 6">
    <name type="scientific">Rhodopila globiformis</name>
    <name type="common">Rhodopseudomonas globiformis</name>
    <dbReference type="NCBI Taxonomy" id="1071"/>
    <lineage>
        <taxon>Bacteria</taxon>
        <taxon>Pseudomonadati</taxon>
        <taxon>Pseudomonadota</taxon>
        <taxon>Alphaproteobacteria</taxon>
        <taxon>Acetobacterales</taxon>
        <taxon>Acetobacteraceae</taxon>
        <taxon>Rhodopila</taxon>
    </lineage>
</organism>
<dbReference type="GO" id="GO:0004553">
    <property type="term" value="F:hydrolase activity, hydrolyzing O-glycosyl compounds"/>
    <property type="evidence" value="ECO:0007669"/>
    <property type="project" value="InterPro"/>
</dbReference>
<proteinExistence type="inferred from homology"/>
<dbReference type="GO" id="GO:0009251">
    <property type="term" value="P:glucan catabolic process"/>
    <property type="evidence" value="ECO:0007669"/>
    <property type="project" value="TreeGrafter"/>
</dbReference>